<name>A0A2K3Q6W6_9HYPO</name>
<dbReference type="GO" id="GO:0008270">
    <property type="term" value="F:zinc ion binding"/>
    <property type="evidence" value="ECO:0007669"/>
    <property type="project" value="InterPro"/>
</dbReference>
<protein>
    <submittedName>
        <fullName evidence="3">Uncharacterized protein</fullName>
    </submittedName>
</protein>
<sequence>MGRKPNPLILEYFERGPKLNDNSNRYPHTCKQCGENFPKGRIDSLTAHITKKCPAISDSERMRACLELHGITHARSAAERHQQALARENGQAIPPNALPQGWSALETLAEASRQVDLNENSRAQGAQAQANGQEAQGAATNGTRATERFELQEQYTLDNPPVSYDDRAQGNVGKESHGLAHADRAAAPVQPSPPGHQLSPEERLQALLPASASSPDPSNLSVAVAAAARLNTTFLDPQLVDHDAPSASPSVADSPHPAAVVTQVTTPTAVAENPVSHQPWGEMTYATSALVPPLLDENPPALLSRGGVRMDTSGPMFNGRSRHFRSKFTPTRRQEVKEVRKLGACIRCRILRKICSRGTPCDTCRKVLSPRVWMTGCVRSRLHEQLDVYSAGVQVVLSQNRINLHKDQLQLTDVDSVIEVSHFPDTGKHISLATLAVLLDPVQGQDGEAMQTRHHQVVMINQDKEDVPVKVEAYMRDVLHLFIEREPSKFMRVTLEAAAQQLAGSEDELLRKALELWGLVESIDRERQWSIVEKPSGEGQGPRHIKEAQDENDVDIYTMICMQLNAAAERKANCTSKSLLSLMDRLLADSKTKAGFRIYLTALIFLNCVEKSTWAFKAWEQDHLRPGWPLERDPSVFTQQGGDLAALLKMLLGIRRALPQTARGEDGKLTTLDQDPPIAGYFRSLDMECTLPSRIRAPLRILPANRVTPFPDDTIQARQKGSQFSPADSRSLELMFCSHLLLPNPTA</sequence>
<dbReference type="STRING" id="45235.A0A2K3Q6W6"/>
<dbReference type="CDD" id="cd00067">
    <property type="entry name" value="GAL4"/>
    <property type="match status" value="1"/>
</dbReference>
<dbReference type="PANTHER" id="PTHR35392">
    <property type="entry name" value="ZN(II)2CYS6 TRANSCRIPTION FACTOR (EUROFUNG)-RELATED-RELATED"/>
    <property type="match status" value="1"/>
</dbReference>
<feature type="compositionally biased region" description="Basic and acidic residues" evidence="2">
    <location>
        <begin position="164"/>
        <end position="184"/>
    </location>
</feature>
<dbReference type="OrthoDB" id="5417895at2759"/>
<dbReference type="EMBL" id="NRSZ01001123">
    <property type="protein sequence ID" value="PNY23233.1"/>
    <property type="molecule type" value="Genomic_DNA"/>
</dbReference>
<dbReference type="AlphaFoldDB" id="A0A2K3Q6W6"/>
<gene>
    <name evidence="3" type="ORF">TCAP_06821</name>
</gene>
<keyword evidence="1" id="KW-0539">Nucleus</keyword>
<accession>A0A2K3Q6W6</accession>
<organism evidence="3 4">
    <name type="scientific">Tolypocladium capitatum</name>
    <dbReference type="NCBI Taxonomy" id="45235"/>
    <lineage>
        <taxon>Eukaryota</taxon>
        <taxon>Fungi</taxon>
        <taxon>Dikarya</taxon>
        <taxon>Ascomycota</taxon>
        <taxon>Pezizomycotina</taxon>
        <taxon>Sordariomycetes</taxon>
        <taxon>Hypocreomycetidae</taxon>
        <taxon>Hypocreales</taxon>
        <taxon>Ophiocordycipitaceae</taxon>
        <taxon>Tolypocladium</taxon>
    </lineage>
</organism>
<dbReference type="InterPro" id="IPR052973">
    <property type="entry name" value="Fungal_sec-metab_reg_TF"/>
</dbReference>
<evidence type="ECO:0000256" key="1">
    <source>
        <dbReference type="ARBA" id="ARBA00023242"/>
    </source>
</evidence>
<evidence type="ECO:0000256" key="2">
    <source>
        <dbReference type="SAM" id="MobiDB-lite"/>
    </source>
</evidence>
<proteinExistence type="predicted"/>
<feature type="compositionally biased region" description="Low complexity" evidence="2">
    <location>
        <begin position="123"/>
        <end position="141"/>
    </location>
</feature>
<feature type="region of interest" description="Disordered" evidence="2">
    <location>
        <begin position="114"/>
        <end position="141"/>
    </location>
</feature>
<evidence type="ECO:0000313" key="4">
    <source>
        <dbReference type="Proteomes" id="UP000236621"/>
    </source>
</evidence>
<dbReference type="Proteomes" id="UP000236621">
    <property type="component" value="Unassembled WGS sequence"/>
</dbReference>
<evidence type="ECO:0000313" key="3">
    <source>
        <dbReference type="EMBL" id="PNY23233.1"/>
    </source>
</evidence>
<feature type="region of interest" description="Disordered" evidence="2">
    <location>
        <begin position="154"/>
        <end position="199"/>
    </location>
</feature>
<dbReference type="InterPro" id="IPR001138">
    <property type="entry name" value="Zn2Cys6_DnaBD"/>
</dbReference>
<keyword evidence="4" id="KW-1185">Reference proteome</keyword>
<dbReference type="GO" id="GO:0000981">
    <property type="term" value="F:DNA-binding transcription factor activity, RNA polymerase II-specific"/>
    <property type="evidence" value="ECO:0007669"/>
    <property type="project" value="InterPro"/>
</dbReference>
<dbReference type="PANTHER" id="PTHR35392:SF2">
    <property type="entry name" value="ZN(II)2CYS6 TRANSCRIPTION FACTOR (EUROFUNG)"/>
    <property type="match status" value="1"/>
</dbReference>
<reference evidence="3 4" key="1">
    <citation type="submission" date="2017-08" db="EMBL/GenBank/DDBJ databases">
        <title>Harnessing the power of phylogenomics to disentangle the directionality and signatures of interkingdom host jumping in the parasitic fungal genus Tolypocladium.</title>
        <authorList>
            <person name="Quandt C.A."/>
            <person name="Patterson W."/>
            <person name="Spatafora J.W."/>
        </authorList>
    </citation>
    <scope>NUCLEOTIDE SEQUENCE [LARGE SCALE GENOMIC DNA]</scope>
    <source>
        <strain evidence="3 4">CBS 113982</strain>
    </source>
</reference>
<comment type="caution">
    <text evidence="3">The sequence shown here is derived from an EMBL/GenBank/DDBJ whole genome shotgun (WGS) entry which is preliminary data.</text>
</comment>